<evidence type="ECO:0000313" key="5">
    <source>
        <dbReference type="EMBL" id="AWK14456.1"/>
    </source>
</evidence>
<dbReference type="Pfam" id="PF11647">
    <property type="entry name" value="MLD"/>
    <property type="match status" value="1"/>
</dbReference>
<dbReference type="SUPFAM" id="SSF53448">
    <property type="entry name" value="Nucleotide-diphospho-sugar transferases"/>
    <property type="match status" value="1"/>
</dbReference>
<evidence type="ECO:0000259" key="4">
    <source>
        <dbReference type="Pfam" id="PF20899"/>
    </source>
</evidence>
<dbReference type="RefSeq" id="WP_119797469.1">
    <property type="nucleotide sequence ID" value="NZ_CP021659.1"/>
</dbReference>
<feature type="compositionally biased region" description="Basic and acidic residues" evidence="1">
    <location>
        <begin position="2145"/>
        <end position="2162"/>
    </location>
</feature>
<dbReference type="InterPro" id="IPR029044">
    <property type="entry name" value="Nucleotide-diphossugar_trans"/>
</dbReference>
<sequence>MDSQTAALIPPDINGLSHQERAQTWQQDDPTKRIVLIRHANDHWQVIGDLPHALSDGAPGGDQTRFTGEEIKTGLADWSRDKNIAIDYFPATSINPQQLRSELFDDNAIYASIEIKSRAGLRGGEYPQRAVSLQQTDVRKFLHFIWLGKLEAIQQDYITVWQKINPDYEIKIWYDSTALLAHELDKQIKSFVARELIVGEEAYLQRVTELKNQAHQAISQTMEREDKTFDQAAIEFMVRHLDGSAEDLARIKTEKQDAYTRFIAQQKDAASDYRLEDIYSPTDSFIERKYYYRELALGQDLTAAFNIARLNILSQQGGVYLDADLLPALKPLLPDPNLANIADINLVKAQLVTEYLTKTGKFPHHQRTVKTGEHDYARDFSARSPEHKVWVEQLRAAINPVKMSKTTRSLNDFFQPLGQLSINHNGLRVAKNNGTVSNAGMVAPAGSNMLKAVCQHINDNYRRQVNMDRDIALDARNGSIAVKQGMEEFARQRSGLFMDFTDAEWFFEEFDPYSKEVKRHSQVRQRIDHRPVFTHDQLSLRLKDIPVLTRLIRLQPMQDQLHRTTGVKQVEIAFRLQEEIRRLLQDPNQIPYPLYSQVLTELNQQINHMLFSQPLPGKAYIIDIARQRPSLAAQLYKTAFNEAQGYHPGLTDFLCFWINEDPYLKPLIGSTIEATPMPFEVTFRIPLGESFAQVQAALLQAQASNVMMRAELDQKTKVLSLGYSYQDLSDLATGDAPAAMVFTYLKEIAERLNAHYSDAPFDQLMLNQFADREYLHRLQDTRLAQATRMYYHSRNMDFDTWDRQYSKQGTAALNQGLRNLAFSEQLALLLQDRPGLLMGEEGDTITGQRVVIAQIDSLKQRGITTLGLGYLRHDRYQPLIDEYLGSTAPMSGELKAILAGKSVDITTNGIKKKSLILLFEIARAKGMKILALGDNNMVRPETENGHIWQAVAANSRVVDILKALPEGEKFVVIHDSRYLTSQQGIDRFIPGLAQRLGLPALAFNANQLQVIADEDANRPLFTLLDSIIEQKQQTSHNHWSQWYAMASKENIAYKMAVLRHLDALQQETFSVLTAEYLQMSDNPHSLDQRITALSNAIKGTENNISQDGGSQKDKDYLSTLQDMRTMYQQHKKRETDYEDHWETSRNDLLVGGIKTNNTGKLTELNRKIATLEGQIADLNILQVFYKRQTSVEPPQQNVRMPHPPLVRQGSTPWSFGASRQVSVLQRQHSVPSGKEVNLIIPADFLLRRLFTQGQPSILTAKLLRYQQLSPQLAAYKDIKEKYQDEMTKSGDIDSDINGATLHLPSDGKLTRTNISLLQMEEKPGWIRMYISLVDANYDSSQKELYLRNNKIIVQPRKAGGDINFSFGTTYRSLAWHQQYRLSPNIKHGPVHAPIRSVLVKTDFIRDFFGTFMESEHSERHAMQIQFVKESETVKLVSVDQRHPNQAGLTVDLKSNFQELLNQHADVSSFTTIASRSYQQSFYHADRDGEFYDIREIQHAIGLGDEQYLLPFSWQNKSELDMATAFNRIMTRGNKIEVGHLSQRELVLLYEQNSAFFNKLEQVRNGSASLAAWYLDPIQNQAFRDQLTHLLEINYLTPARLLENSQVPLWGSQRDVNGNPWLKAQWEGDFAQSYLTDEAAQQAVDQLMEKFADQLAQDEWAVRGTPKTEEMWQEQKESIKNSEMQKSKTEAEAEAEARANIKMKRFRAADKKRTEEAIRKSLLTKILQVDYVRSDLARLRQKLLQVWNNVTDSELLQKLLRNELHINGTWAELRSLRQQIFFHALRPAAQYYQSKRPVKSPEGLKVNTREERQAPWFILNSDDIDGMKITDDKLKSRNWYRPDQSEMSAFMADLDTPFSGGISGTTRDVTLQLTNLFGPLNVREYWTLQLFNAAQMINNGYHSFFEALYVAAFLEDRFVDQQQCIGKQLRDTFDALRQRAKRGEILNGQLYEQTLALILPKLDNSVAARYLPPEYGRQHHLLATESNRFRDLMSIGQLHRRVWVFSRQKEPDCNDILQALDRLRVTSGREGIEMAFILQNQLRNHQMWYPDSGSNPAFKELDQQIEQRLFSTTRITAADRANLVQIAEQQPTLAAELYYKLDQAQDSLPEFAELPDGLLIESHVAKEQGTVNKIKSGLQEIQQPANDDKRAREVDATKAKGEHTSSLLTPEEKQAIKNRGYLNVRYCH</sequence>
<accession>A0A2U8I5M8</accession>
<dbReference type="Pfam" id="PF20899">
    <property type="entry name" value="PMT_C2"/>
    <property type="match status" value="1"/>
</dbReference>
<dbReference type="SUPFAM" id="SSF158842">
    <property type="entry name" value="PMT central region-like"/>
    <property type="match status" value="2"/>
</dbReference>
<organism evidence="5 6">
    <name type="scientific">Candidatus Fukatsuia symbiotica</name>
    <dbReference type="NCBI Taxonomy" id="1878942"/>
    <lineage>
        <taxon>Bacteria</taxon>
        <taxon>Pseudomonadati</taxon>
        <taxon>Pseudomonadota</taxon>
        <taxon>Gammaproteobacteria</taxon>
        <taxon>Enterobacterales</taxon>
        <taxon>Yersiniaceae</taxon>
        <taxon>Candidatus Fukatsuia</taxon>
    </lineage>
</organism>
<evidence type="ECO:0000313" key="6">
    <source>
        <dbReference type="Proteomes" id="UP000261875"/>
    </source>
</evidence>
<protein>
    <submittedName>
        <fullName evidence="5">Uncharacterized protein</fullName>
    </submittedName>
</protein>
<dbReference type="GO" id="GO:0016757">
    <property type="term" value="F:glycosyltransferase activity"/>
    <property type="evidence" value="ECO:0007669"/>
    <property type="project" value="InterPro"/>
</dbReference>
<feature type="domain" description="Dermonecrotic toxin-like C2" evidence="4">
    <location>
        <begin position="767"/>
        <end position="1006"/>
    </location>
</feature>
<dbReference type="InterPro" id="IPR024770">
    <property type="entry name" value="TcdA/TcdB_cat"/>
</dbReference>
<dbReference type="Gene3D" id="3.40.50.11550">
    <property type="match status" value="1"/>
</dbReference>
<dbReference type="Gene3D" id="3.90.550.20">
    <property type="match status" value="1"/>
</dbReference>
<feature type="domain" description="Dermonecrotic/RTX toxin membrane localization" evidence="2">
    <location>
        <begin position="1990"/>
        <end position="2069"/>
    </location>
</feature>
<dbReference type="CDD" id="cd16840">
    <property type="entry name" value="toxin_MLD"/>
    <property type="match status" value="1"/>
</dbReference>
<keyword evidence="6" id="KW-1185">Reference proteome</keyword>
<dbReference type="Proteomes" id="UP000261875">
    <property type="component" value="Chromosome"/>
</dbReference>
<reference evidence="5 6" key="1">
    <citation type="submission" date="2017-05" db="EMBL/GenBank/DDBJ databases">
        <title>Genome sequence of Candidatus Fukatsuia symbiotica and Candidatus Hamiltonella defensa from Acyrthosiphon pisum strain 5D.</title>
        <authorList>
            <person name="Patel V.A."/>
            <person name="Chevignon G."/>
            <person name="Russell J.A."/>
            <person name="Oliver K.M."/>
        </authorList>
    </citation>
    <scope>NUCLEOTIDE SEQUENCE [LARGE SCALE GENOMIC DNA]</scope>
    <source>
        <strain evidence="5 6">5D</strain>
    </source>
</reference>
<evidence type="ECO:0000256" key="1">
    <source>
        <dbReference type="SAM" id="MobiDB-lite"/>
    </source>
</evidence>
<feature type="region of interest" description="Disordered" evidence="1">
    <location>
        <begin position="2138"/>
        <end position="2164"/>
    </location>
</feature>
<feature type="domain" description="GT44" evidence="3">
    <location>
        <begin position="140"/>
        <end position="469"/>
    </location>
</feature>
<dbReference type="GO" id="GO:0033644">
    <property type="term" value="C:host cell membrane"/>
    <property type="evidence" value="ECO:0007669"/>
    <property type="project" value="UniProtKB-SubCell"/>
</dbReference>
<proteinExistence type="predicted"/>
<dbReference type="OrthoDB" id="5489595at2"/>
<dbReference type="InterPro" id="IPR020972">
    <property type="entry name" value="Dermonecrotic/RTX_toxin_MLD"/>
</dbReference>
<gene>
    <name evidence="5" type="ORF">CCS41_08165</name>
</gene>
<dbReference type="InterPro" id="IPR048461">
    <property type="entry name" value="ToxA-like_C2"/>
</dbReference>
<dbReference type="Pfam" id="PF12919">
    <property type="entry name" value="TcdA_TcdB"/>
    <property type="match status" value="1"/>
</dbReference>
<dbReference type="KEGG" id="fsm:CCS41_08165"/>
<name>A0A2U8I5M8_9GAMM</name>
<dbReference type="SUPFAM" id="SSF159501">
    <property type="entry name" value="EreA/ChaN-like"/>
    <property type="match status" value="1"/>
</dbReference>
<evidence type="ECO:0000259" key="2">
    <source>
        <dbReference type="Pfam" id="PF11647"/>
    </source>
</evidence>
<evidence type="ECO:0000259" key="3">
    <source>
        <dbReference type="Pfam" id="PF12919"/>
    </source>
</evidence>
<dbReference type="GO" id="GO:0090729">
    <property type="term" value="F:toxin activity"/>
    <property type="evidence" value="ECO:0007669"/>
    <property type="project" value="UniProtKB-KW"/>
</dbReference>
<dbReference type="Gene3D" id="1.20.140.180">
    <property type="match status" value="2"/>
</dbReference>
<dbReference type="EMBL" id="CP021659">
    <property type="protein sequence ID" value="AWK14456.1"/>
    <property type="molecule type" value="Genomic_DNA"/>
</dbReference>
<dbReference type="GO" id="GO:0005576">
    <property type="term" value="C:extracellular region"/>
    <property type="evidence" value="ECO:0007669"/>
    <property type="project" value="UniProtKB-SubCell"/>
</dbReference>